<accession>K1Q8U1</accession>
<proteinExistence type="predicted"/>
<dbReference type="EMBL" id="JH817326">
    <property type="protein sequence ID" value="EKC30383.1"/>
    <property type="molecule type" value="Genomic_DNA"/>
</dbReference>
<reference evidence="2" key="1">
    <citation type="journal article" date="2012" name="Nature">
        <title>The oyster genome reveals stress adaptation and complexity of shell formation.</title>
        <authorList>
            <person name="Zhang G."/>
            <person name="Fang X."/>
            <person name="Guo X."/>
            <person name="Li L."/>
            <person name="Luo R."/>
            <person name="Xu F."/>
            <person name="Yang P."/>
            <person name="Zhang L."/>
            <person name="Wang X."/>
            <person name="Qi H."/>
            <person name="Xiong Z."/>
            <person name="Que H."/>
            <person name="Xie Y."/>
            <person name="Holland P.W."/>
            <person name="Paps J."/>
            <person name="Zhu Y."/>
            <person name="Wu F."/>
            <person name="Chen Y."/>
            <person name="Wang J."/>
            <person name="Peng C."/>
            <person name="Meng J."/>
            <person name="Yang L."/>
            <person name="Liu J."/>
            <person name="Wen B."/>
            <person name="Zhang N."/>
            <person name="Huang Z."/>
            <person name="Zhu Q."/>
            <person name="Feng Y."/>
            <person name="Mount A."/>
            <person name="Hedgecock D."/>
            <person name="Xu Z."/>
            <person name="Liu Y."/>
            <person name="Domazet-Loso T."/>
            <person name="Du Y."/>
            <person name="Sun X."/>
            <person name="Zhang S."/>
            <person name="Liu B."/>
            <person name="Cheng P."/>
            <person name="Jiang X."/>
            <person name="Li J."/>
            <person name="Fan D."/>
            <person name="Wang W."/>
            <person name="Fu W."/>
            <person name="Wang T."/>
            <person name="Wang B."/>
            <person name="Zhang J."/>
            <person name="Peng Z."/>
            <person name="Li Y."/>
            <person name="Li N."/>
            <person name="Wang J."/>
            <person name="Chen M."/>
            <person name="He Y."/>
            <person name="Tan F."/>
            <person name="Song X."/>
            <person name="Zheng Q."/>
            <person name="Huang R."/>
            <person name="Yang H."/>
            <person name="Du X."/>
            <person name="Chen L."/>
            <person name="Yang M."/>
            <person name="Gaffney P.M."/>
            <person name="Wang S."/>
            <person name="Luo L."/>
            <person name="She Z."/>
            <person name="Ming Y."/>
            <person name="Huang W."/>
            <person name="Zhang S."/>
            <person name="Huang B."/>
            <person name="Zhang Y."/>
            <person name="Qu T."/>
            <person name="Ni P."/>
            <person name="Miao G."/>
            <person name="Wang J."/>
            <person name="Wang Q."/>
            <person name="Steinberg C.E."/>
            <person name="Wang H."/>
            <person name="Li N."/>
            <person name="Qian L."/>
            <person name="Zhang G."/>
            <person name="Li Y."/>
            <person name="Yang H."/>
            <person name="Liu X."/>
            <person name="Wang J."/>
            <person name="Yin Y."/>
            <person name="Wang J."/>
        </authorList>
    </citation>
    <scope>NUCLEOTIDE SEQUENCE [LARGE SCALE GENOMIC DNA]</scope>
    <source>
        <strain evidence="2">05x7-T-G4-1.051#20</strain>
    </source>
</reference>
<dbReference type="HOGENOM" id="CLU_158193_0_0_1"/>
<protein>
    <submittedName>
        <fullName evidence="2">Uncharacterized protein</fullName>
    </submittedName>
</protein>
<dbReference type="InParanoid" id="K1Q8U1"/>
<feature type="compositionally biased region" description="Polar residues" evidence="1">
    <location>
        <begin position="69"/>
        <end position="89"/>
    </location>
</feature>
<evidence type="ECO:0000313" key="2">
    <source>
        <dbReference type="EMBL" id="EKC30383.1"/>
    </source>
</evidence>
<name>K1Q8U1_MAGGI</name>
<dbReference type="AlphaFoldDB" id="K1Q8U1"/>
<feature type="region of interest" description="Disordered" evidence="1">
    <location>
        <begin position="65"/>
        <end position="91"/>
    </location>
</feature>
<sequence length="132" mass="14987">MDVDFLEDEFKIEEIDDLTSSQVCDEMEAFDGLLNMSVTQTLAEYETGLDHGEFKQDWNFLGKDENVSKKPTTSPNECTDNSIALNTPAPNIPECSVFPETSATVHSEEEPMSKRPRFPYGEFKNCNITFQF</sequence>
<organism evidence="2">
    <name type="scientific">Magallana gigas</name>
    <name type="common">Pacific oyster</name>
    <name type="synonym">Crassostrea gigas</name>
    <dbReference type="NCBI Taxonomy" id="29159"/>
    <lineage>
        <taxon>Eukaryota</taxon>
        <taxon>Metazoa</taxon>
        <taxon>Spiralia</taxon>
        <taxon>Lophotrochozoa</taxon>
        <taxon>Mollusca</taxon>
        <taxon>Bivalvia</taxon>
        <taxon>Autobranchia</taxon>
        <taxon>Pteriomorphia</taxon>
        <taxon>Ostreida</taxon>
        <taxon>Ostreoidea</taxon>
        <taxon>Ostreidae</taxon>
        <taxon>Magallana</taxon>
    </lineage>
</organism>
<gene>
    <name evidence="2" type="ORF">CGI_10019798</name>
</gene>
<evidence type="ECO:0000256" key="1">
    <source>
        <dbReference type="SAM" id="MobiDB-lite"/>
    </source>
</evidence>